<reference evidence="10" key="1">
    <citation type="journal article" date="2019" name="Int. J. Syst. Evol. Microbiol.">
        <title>The Global Catalogue of Microorganisms (GCM) 10K type strain sequencing project: providing services to taxonomists for standard genome sequencing and annotation.</title>
        <authorList>
            <consortium name="The Broad Institute Genomics Platform"/>
            <consortium name="The Broad Institute Genome Sequencing Center for Infectious Disease"/>
            <person name="Wu L."/>
            <person name="Ma J."/>
        </authorList>
    </citation>
    <scope>NUCLEOTIDE SEQUENCE [LARGE SCALE GENOMIC DNA]</scope>
    <source>
        <strain evidence="10">KCTC 42217</strain>
    </source>
</reference>
<protein>
    <recommendedName>
        <fullName evidence="2 6">Adenine deaminase</fullName>
        <shortName evidence="6">Adenase</shortName>
        <shortName evidence="6">Adenine aminase</shortName>
        <ecNumber evidence="2 6">3.5.4.2</ecNumber>
    </recommendedName>
</protein>
<comment type="catalytic activity">
    <reaction evidence="5 6">
        <text>adenine + H2O + H(+) = hypoxanthine + NH4(+)</text>
        <dbReference type="Rhea" id="RHEA:23688"/>
        <dbReference type="ChEBI" id="CHEBI:15377"/>
        <dbReference type="ChEBI" id="CHEBI:15378"/>
        <dbReference type="ChEBI" id="CHEBI:16708"/>
        <dbReference type="ChEBI" id="CHEBI:17368"/>
        <dbReference type="ChEBI" id="CHEBI:28938"/>
        <dbReference type="EC" id="3.5.4.2"/>
    </reaction>
</comment>
<evidence type="ECO:0000256" key="3">
    <source>
        <dbReference type="ARBA" id="ARBA00022801"/>
    </source>
</evidence>
<dbReference type="CDD" id="cd01295">
    <property type="entry name" value="AdeC"/>
    <property type="match status" value="1"/>
</dbReference>
<accession>A0ABW4ZI28</accession>
<dbReference type="InterPro" id="IPR011059">
    <property type="entry name" value="Metal-dep_hydrolase_composite"/>
</dbReference>
<dbReference type="SUPFAM" id="SSF51338">
    <property type="entry name" value="Composite domain of metallo-dependent hydrolases"/>
    <property type="match status" value="1"/>
</dbReference>
<dbReference type="EMBL" id="JBHUHZ010000001">
    <property type="protein sequence ID" value="MFD2161176.1"/>
    <property type="molecule type" value="Genomic_DNA"/>
</dbReference>
<dbReference type="PANTHER" id="PTHR11113">
    <property type="entry name" value="N-ACETYLGLUCOSAMINE-6-PHOSPHATE DEACETYLASE"/>
    <property type="match status" value="1"/>
</dbReference>
<evidence type="ECO:0000313" key="10">
    <source>
        <dbReference type="Proteomes" id="UP001597387"/>
    </source>
</evidence>
<keyword evidence="3 6" id="KW-0378">Hydrolase</keyword>
<dbReference type="InterPro" id="IPR032466">
    <property type="entry name" value="Metal_Hydrolase"/>
</dbReference>
<dbReference type="InterPro" id="IPR026912">
    <property type="entry name" value="Adenine_deam_C"/>
</dbReference>
<dbReference type="Gene3D" id="2.30.40.10">
    <property type="entry name" value="Urease, subunit C, domain 1"/>
    <property type="match status" value="1"/>
</dbReference>
<evidence type="ECO:0000256" key="5">
    <source>
        <dbReference type="ARBA" id="ARBA00047720"/>
    </source>
</evidence>
<dbReference type="HAMAP" id="MF_01518">
    <property type="entry name" value="Adenine_deamin"/>
    <property type="match status" value="1"/>
</dbReference>
<comment type="similarity">
    <text evidence="1 6">Belongs to the metallo-dependent hydrolases superfamily. Adenine deaminase family.</text>
</comment>
<dbReference type="PANTHER" id="PTHR11113:SF2">
    <property type="entry name" value="ADENINE DEAMINASE"/>
    <property type="match status" value="1"/>
</dbReference>
<feature type="domain" description="Adenine deaminase C-terminal" evidence="8">
    <location>
        <begin position="371"/>
        <end position="537"/>
    </location>
</feature>
<feature type="domain" description="Amidohydrolase-related" evidence="7">
    <location>
        <begin position="44"/>
        <end position="323"/>
    </location>
</feature>
<keyword evidence="4 6" id="KW-0464">Manganese</keyword>
<evidence type="ECO:0000259" key="7">
    <source>
        <dbReference type="Pfam" id="PF01979"/>
    </source>
</evidence>
<dbReference type="Gene3D" id="3.20.20.140">
    <property type="entry name" value="Metal-dependent hydrolases"/>
    <property type="match status" value="1"/>
</dbReference>
<gene>
    <name evidence="6 9" type="primary">ade</name>
    <name evidence="9" type="ORF">ACFSJU_02170</name>
</gene>
<name>A0ABW4ZI28_9SPHI</name>
<dbReference type="SUPFAM" id="SSF51556">
    <property type="entry name" value="Metallo-dependent hydrolases"/>
    <property type="match status" value="1"/>
</dbReference>
<dbReference type="GO" id="GO:0000034">
    <property type="term" value="F:adenine deaminase activity"/>
    <property type="evidence" value="ECO:0007669"/>
    <property type="project" value="UniProtKB-EC"/>
</dbReference>
<evidence type="ECO:0000256" key="2">
    <source>
        <dbReference type="ARBA" id="ARBA00012782"/>
    </source>
</evidence>
<sequence>MIDSRAVSGQIVDIINKRIYPGTVTIINGHINNIAESSQATDQYILPGFIDAHVHIESSMLVPSEFARMAVVHGTVATISDPHEIANVCGIEGVNFMIKNGEQVPFKFYFGAPSCVPATTFETAGAEISVDEVEELLKSDKIKYLAEMMNWPGVLFNDPLVYEKIKIAQKYNKPVDGHAPGLRGEKAAQYIAAGISTDHECFTREEALNKLELGMKILIREGSAAKNFDALIDLLNDHEDSVMFCSDDKHPDSLLLGHINQLVKRALDGGVDLFKALKAACINPAKHYKLDVGLLKEGDSADFIVVDNLDDFNIKETYINGCLVASDGESLIKPLNAEAINNFNCNPIEPTEIKVNASGSRIAVIEALDGQLITNRLEVDAFIKDGFIESDSDNDILKIIVKNRYKDAPPAVAFIKNFGLKNGAIASSIAHDSHNIISVGTSDELITKAVNHIISCKGGISAVSDTEAKVLPLPVGGIMTTKNGHEVADLYTSIDLFAKQLGCKLSSPFMSLSFMALLVIPSLKLSDLGLFDGEKFEFTKLECSE</sequence>
<dbReference type="InterPro" id="IPR006680">
    <property type="entry name" value="Amidohydro-rel"/>
</dbReference>
<evidence type="ECO:0000256" key="6">
    <source>
        <dbReference type="HAMAP-Rule" id="MF_01518"/>
    </source>
</evidence>
<dbReference type="NCBIfam" id="TIGR01178">
    <property type="entry name" value="ade"/>
    <property type="match status" value="1"/>
</dbReference>
<evidence type="ECO:0000256" key="4">
    <source>
        <dbReference type="ARBA" id="ARBA00023211"/>
    </source>
</evidence>
<evidence type="ECO:0000313" key="9">
    <source>
        <dbReference type="EMBL" id="MFD2161176.1"/>
    </source>
</evidence>
<comment type="cofactor">
    <cofactor evidence="6">
        <name>Mn(2+)</name>
        <dbReference type="ChEBI" id="CHEBI:29035"/>
    </cofactor>
</comment>
<evidence type="ECO:0000256" key="1">
    <source>
        <dbReference type="ARBA" id="ARBA00006773"/>
    </source>
</evidence>
<dbReference type="EC" id="3.5.4.2" evidence="2 6"/>
<dbReference type="RefSeq" id="WP_255899987.1">
    <property type="nucleotide sequence ID" value="NZ_JAFMZO010000001.1"/>
</dbReference>
<comment type="caution">
    <text evidence="9">The sequence shown here is derived from an EMBL/GenBank/DDBJ whole genome shotgun (WGS) entry which is preliminary data.</text>
</comment>
<dbReference type="Pfam" id="PF13382">
    <property type="entry name" value="Adenine_deam_C"/>
    <property type="match status" value="1"/>
</dbReference>
<evidence type="ECO:0000259" key="8">
    <source>
        <dbReference type="Pfam" id="PF13382"/>
    </source>
</evidence>
<keyword evidence="10" id="KW-1185">Reference proteome</keyword>
<dbReference type="Pfam" id="PF01979">
    <property type="entry name" value="Amidohydro_1"/>
    <property type="match status" value="1"/>
</dbReference>
<organism evidence="9 10">
    <name type="scientific">Paradesertivirga mongoliensis</name>
    <dbReference type="NCBI Taxonomy" id="2100740"/>
    <lineage>
        <taxon>Bacteria</taxon>
        <taxon>Pseudomonadati</taxon>
        <taxon>Bacteroidota</taxon>
        <taxon>Sphingobacteriia</taxon>
        <taxon>Sphingobacteriales</taxon>
        <taxon>Sphingobacteriaceae</taxon>
        <taxon>Paradesertivirga</taxon>
    </lineage>
</organism>
<proteinExistence type="inferred from homology"/>
<dbReference type="InterPro" id="IPR006679">
    <property type="entry name" value="Adenine_deam"/>
</dbReference>
<dbReference type="Proteomes" id="UP001597387">
    <property type="component" value="Unassembled WGS sequence"/>
</dbReference>